<evidence type="ECO:0000313" key="9">
    <source>
        <dbReference type="Proteomes" id="UP000318422"/>
    </source>
</evidence>
<protein>
    <submittedName>
        <fullName evidence="8">Lipopolysaccharide biosynthesis protein</fullName>
    </submittedName>
</protein>
<gene>
    <name evidence="8" type="ORF">ZRA01_01300</name>
</gene>
<dbReference type="RefSeq" id="WP_141348814.1">
    <property type="nucleotide sequence ID" value="NZ_BJNV01000002.1"/>
</dbReference>
<feature type="transmembrane region" description="Helical" evidence="7">
    <location>
        <begin position="363"/>
        <end position="390"/>
    </location>
</feature>
<evidence type="ECO:0000256" key="4">
    <source>
        <dbReference type="ARBA" id="ARBA00022692"/>
    </source>
</evidence>
<evidence type="ECO:0000256" key="2">
    <source>
        <dbReference type="ARBA" id="ARBA00007430"/>
    </source>
</evidence>
<dbReference type="Pfam" id="PF13440">
    <property type="entry name" value="Polysacc_synt_3"/>
    <property type="match status" value="1"/>
</dbReference>
<organism evidence="8 9">
    <name type="scientific">Zoogloea ramigera</name>
    <dbReference type="NCBI Taxonomy" id="350"/>
    <lineage>
        <taxon>Bacteria</taxon>
        <taxon>Pseudomonadati</taxon>
        <taxon>Pseudomonadota</taxon>
        <taxon>Betaproteobacteria</taxon>
        <taxon>Rhodocyclales</taxon>
        <taxon>Zoogloeaceae</taxon>
        <taxon>Zoogloea</taxon>
    </lineage>
</organism>
<keyword evidence="4 7" id="KW-0812">Transmembrane</keyword>
<feature type="transmembrane region" description="Helical" evidence="7">
    <location>
        <begin position="280"/>
        <end position="302"/>
    </location>
</feature>
<dbReference type="InterPro" id="IPR050833">
    <property type="entry name" value="Poly_Biosynth_Transport"/>
</dbReference>
<dbReference type="AlphaFoldDB" id="A0A4Y4CSR6"/>
<keyword evidence="6 7" id="KW-0472">Membrane</keyword>
<feature type="transmembrane region" description="Helical" evidence="7">
    <location>
        <begin position="322"/>
        <end position="342"/>
    </location>
</feature>
<feature type="transmembrane region" description="Helical" evidence="7">
    <location>
        <begin position="37"/>
        <end position="57"/>
    </location>
</feature>
<comment type="similarity">
    <text evidence="2">Belongs to the polysaccharide synthase family.</text>
</comment>
<feature type="transmembrane region" description="Helical" evidence="7">
    <location>
        <begin position="78"/>
        <end position="97"/>
    </location>
</feature>
<dbReference type="PANTHER" id="PTHR30250:SF10">
    <property type="entry name" value="LIPOPOLYSACCHARIDE BIOSYNTHESIS PROTEIN WZXC"/>
    <property type="match status" value="1"/>
</dbReference>
<sequence>MSVRKSLFLSFAQRNGTLLIQFMSSLLIARLLTPHEIGIFSIGSVIVAFSHVVRDFGVANYIVQEKDLTRDRLRSAQAIVWIASLSIATVLAVFADWAGRFYAEPGVTLTMQVLALNFVIIPFGSVTMALLVRNMDFAKTLQINLACCVVQNATAIGLAWAGFGFISLAWGAVASTLLSSVVLLWFRFPGQSWLPGLREWRHVFSAGFKLSSSTFLYDIGQGGPELICGRTLGFEAVAFFSRGFGAASMLLRALVDGIVPVANAYYAKKAREDASIREPYLTAISYLAVVALPAFAMLVLLAKPLILVLYGVQWESAAPPMQIMAVGFGCIALANISGAVLVGSGQIGTNLRMNAIFQPLKVAMVFAVSSWGLSWVAWAVALADVGLATYSIAKANEVAGASWGDLTLGLLPAVYVAAGTVLVSFGVLSLIGSVQPSVNLLVGGATAMVTWGALLFALRHPLAGELRALRRSRA</sequence>
<name>A0A4Y4CSR6_ZOORA</name>
<evidence type="ECO:0000256" key="6">
    <source>
        <dbReference type="ARBA" id="ARBA00023136"/>
    </source>
</evidence>
<accession>A0A4Y4CSR6</accession>
<comment type="subcellular location">
    <subcellularLocation>
        <location evidence="1">Cell membrane</location>
        <topology evidence="1">Multi-pass membrane protein</topology>
    </subcellularLocation>
</comment>
<keyword evidence="5 7" id="KW-1133">Transmembrane helix</keyword>
<dbReference type="EMBL" id="BJNV01000002">
    <property type="protein sequence ID" value="GEC94057.1"/>
    <property type="molecule type" value="Genomic_DNA"/>
</dbReference>
<dbReference type="OrthoDB" id="5486360at2"/>
<dbReference type="PANTHER" id="PTHR30250">
    <property type="entry name" value="PST FAMILY PREDICTED COLANIC ACID TRANSPORTER"/>
    <property type="match status" value="1"/>
</dbReference>
<comment type="caution">
    <text evidence="8">The sequence shown here is derived from an EMBL/GenBank/DDBJ whole genome shotgun (WGS) entry which is preliminary data.</text>
</comment>
<evidence type="ECO:0000256" key="1">
    <source>
        <dbReference type="ARBA" id="ARBA00004651"/>
    </source>
</evidence>
<keyword evidence="3" id="KW-1003">Cell membrane</keyword>
<keyword evidence="9" id="KW-1185">Reference proteome</keyword>
<dbReference type="Proteomes" id="UP000318422">
    <property type="component" value="Unassembled WGS sequence"/>
</dbReference>
<evidence type="ECO:0000256" key="3">
    <source>
        <dbReference type="ARBA" id="ARBA00022475"/>
    </source>
</evidence>
<evidence type="ECO:0000256" key="5">
    <source>
        <dbReference type="ARBA" id="ARBA00022989"/>
    </source>
</evidence>
<evidence type="ECO:0000256" key="7">
    <source>
        <dbReference type="SAM" id="Phobius"/>
    </source>
</evidence>
<evidence type="ECO:0000313" key="8">
    <source>
        <dbReference type="EMBL" id="GEC94057.1"/>
    </source>
</evidence>
<feature type="transmembrane region" description="Helical" evidence="7">
    <location>
        <begin position="410"/>
        <end position="431"/>
    </location>
</feature>
<proteinExistence type="inferred from homology"/>
<dbReference type="GO" id="GO:0005886">
    <property type="term" value="C:plasma membrane"/>
    <property type="evidence" value="ECO:0007669"/>
    <property type="project" value="UniProtKB-SubCell"/>
</dbReference>
<feature type="transmembrane region" description="Helical" evidence="7">
    <location>
        <begin position="109"/>
        <end position="131"/>
    </location>
</feature>
<feature type="transmembrane region" description="Helical" evidence="7">
    <location>
        <begin position="438"/>
        <end position="458"/>
    </location>
</feature>
<reference evidence="8 9" key="1">
    <citation type="submission" date="2019-06" db="EMBL/GenBank/DDBJ databases">
        <title>Whole genome shotgun sequence of Zoogloea ramigera NBRC 15342.</title>
        <authorList>
            <person name="Hosoyama A."/>
            <person name="Uohara A."/>
            <person name="Ohji S."/>
            <person name="Ichikawa N."/>
        </authorList>
    </citation>
    <scope>NUCLEOTIDE SEQUENCE [LARGE SCALE GENOMIC DNA]</scope>
    <source>
        <strain evidence="8 9">NBRC 15342</strain>
    </source>
</reference>